<dbReference type="Pfam" id="PF13102">
    <property type="entry name" value="Phage_int_SAM_5"/>
    <property type="match status" value="1"/>
</dbReference>
<dbReference type="Pfam" id="PF17293">
    <property type="entry name" value="Arm-DNA-bind_5"/>
    <property type="match status" value="1"/>
</dbReference>
<evidence type="ECO:0000313" key="5">
    <source>
        <dbReference type="EMBL" id="AKA33903.1"/>
    </source>
</evidence>
<dbReference type="InterPro" id="IPR010998">
    <property type="entry name" value="Integrase_recombinase_N"/>
</dbReference>
<gene>
    <name evidence="5" type="ORF">VC82_216</name>
</gene>
<keyword evidence="2" id="KW-0233">DNA recombination</keyword>
<dbReference type="Gene3D" id="1.10.443.10">
    <property type="entry name" value="Intergrase catalytic core"/>
    <property type="match status" value="1"/>
</dbReference>
<dbReference type="SUPFAM" id="SSF56349">
    <property type="entry name" value="DNA breaking-rejoining enzymes"/>
    <property type="match status" value="1"/>
</dbReference>
<dbReference type="PATRIC" id="fig|516051.4.peg.223"/>
<dbReference type="EMBL" id="CP011071">
    <property type="protein sequence ID" value="AKA33903.1"/>
    <property type="molecule type" value="Genomic_DNA"/>
</dbReference>
<dbReference type="STRING" id="516051.VC82_216"/>
<sequence>MKTSRTFKVLFRQVKAKRKDDQAPIYVRITVDGKRTEFSLGKFHPIDEWDNKMSRAIGRTYRARAINDELDNIYADITTAYKELRKEGKFVTAQTVKARYLGLDYHDATLLDLFAYHGERMTGVLKPGTLKNYRTTKKYLMKFLLVKMKSSDIYLRHLNYGFLVDFEQYLRNKRNNLSNQILNNNGIMKHIERLKKLMNLAVKLEWLEKNPFNKYDLKYHKFDRPFLSIKELRLLEETVLKRDIHQRTRDVFVFGCYTGLSYIDMKRLTKDNIVFGADGKKWLSFYRKKSLEPVKIPLLNRALEILKKYDANNGSNLLLPIYSNQKMNQYIKVDKPGKVTHLRRMKVTSVNELLRFDLSVG</sequence>
<dbReference type="HOGENOM" id="CLU_033139_2_0_10"/>
<dbReference type="GO" id="GO:0015074">
    <property type="term" value="P:DNA integration"/>
    <property type="evidence" value="ECO:0007669"/>
    <property type="project" value="InterPro"/>
</dbReference>
<reference evidence="5 6" key="1">
    <citation type="submission" date="2015-03" db="EMBL/GenBank/DDBJ databases">
        <title>Complete genome sequence of Muricauda lutaonensis CC-HSB-11T, isolated from a coastal hot spring.</title>
        <authorList>
            <person name="Kim K.M."/>
        </authorList>
    </citation>
    <scope>NUCLEOTIDE SEQUENCE [LARGE SCALE GENOMIC DNA]</scope>
    <source>
        <strain evidence="5 6">CC-HSB-11</strain>
    </source>
</reference>
<protein>
    <submittedName>
        <fullName evidence="5">Integrase</fullName>
    </submittedName>
</protein>
<evidence type="ECO:0000256" key="2">
    <source>
        <dbReference type="ARBA" id="ARBA00023172"/>
    </source>
</evidence>
<dbReference type="Proteomes" id="UP000032726">
    <property type="component" value="Chromosome"/>
</dbReference>
<dbReference type="OrthoDB" id="1098628at2"/>
<dbReference type="Gene3D" id="1.10.150.130">
    <property type="match status" value="1"/>
</dbReference>
<proteinExistence type="predicted"/>
<evidence type="ECO:0000313" key="6">
    <source>
        <dbReference type="Proteomes" id="UP000032726"/>
    </source>
</evidence>
<keyword evidence="6" id="KW-1185">Reference proteome</keyword>
<feature type="domain" description="Phage integrase SAM-like" evidence="3">
    <location>
        <begin position="109"/>
        <end position="216"/>
    </location>
</feature>
<dbReference type="InterPro" id="IPR013762">
    <property type="entry name" value="Integrase-like_cat_sf"/>
</dbReference>
<dbReference type="InterPro" id="IPR011010">
    <property type="entry name" value="DNA_brk_join_enz"/>
</dbReference>
<evidence type="ECO:0000259" key="3">
    <source>
        <dbReference type="Pfam" id="PF13102"/>
    </source>
</evidence>
<evidence type="ECO:0000256" key="1">
    <source>
        <dbReference type="ARBA" id="ARBA00023125"/>
    </source>
</evidence>
<dbReference type="RefSeq" id="WP_052698850.1">
    <property type="nucleotide sequence ID" value="NZ_CP011071.1"/>
</dbReference>
<dbReference type="InterPro" id="IPR025269">
    <property type="entry name" value="SAM-like_dom"/>
</dbReference>
<keyword evidence="1" id="KW-0238">DNA-binding</keyword>
<dbReference type="InterPro" id="IPR035386">
    <property type="entry name" value="Arm-DNA-bind_5"/>
</dbReference>
<dbReference type="GO" id="GO:0006310">
    <property type="term" value="P:DNA recombination"/>
    <property type="evidence" value="ECO:0007669"/>
    <property type="project" value="UniProtKB-KW"/>
</dbReference>
<evidence type="ECO:0000259" key="4">
    <source>
        <dbReference type="Pfam" id="PF17293"/>
    </source>
</evidence>
<feature type="domain" description="Arm DNA-binding" evidence="4">
    <location>
        <begin position="16"/>
        <end position="97"/>
    </location>
</feature>
<dbReference type="AlphaFoldDB" id="A0A0D5YPU9"/>
<name>A0A0D5YPU9_9FLAO</name>
<accession>A0A0D5YPU9</accession>
<dbReference type="GO" id="GO:0003677">
    <property type="term" value="F:DNA binding"/>
    <property type="evidence" value="ECO:0007669"/>
    <property type="project" value="UniProtKB-KW"/>
</dbReference>
<organism evidence="5 6">
    <name type="scientific">Flagellimonas lutaonensis</name>
    <dbReference type="NCBI Taxonomy" id="516051"/>
    <lineage>
        <taxon>Bacteria</taxon>
        <taxon>Pseudomonadati</taxon>
        <taxon>Bacteroidota</taxon>
        <taxon>Flavobacteriia</taxon>
        <taxon>Flavobacteriales</taxon>
        <taxon>Flavobacteriaceae</taxon>
        <taxon>Flagellimonas</taxon>
    </lineage>
</organism>
<dbReference type="KEGG" id="mlt:VC82_216"/>